<dbReference type="Pfam" id="PF00126">
    <property type="entry name" value="HTH_1"/>
    <property type="match status" value="1"/>
</dbReference>
<dbReference type="SUPFAM" id="SSF53850">
    <property type="entry name" value="Periplasmic binding protein-like II"/>
    <property type="match status" value="1"/>
</dbReference>
<dbReference type="Gene3D" id="1.10.10.10">
    <property type="entry name" value="Winged helix-like DNA-binding domain superfamily/Winged helix DNA-binding domain"/>
    <property type="match status" value="1"/>
</dbReference>
<dbReference type="Proteomes" id="UP000193711">
    <property type="component" value="Unassembled WGS sequence"/>
</dbReference>
<dbReference type="GO" id="GO:0003700">
    <property type="term" value="F:DNA-binding transcription factor activity"/>
    <property type="evidence" value="ECO:0007669"/>
    <property type="project" value="InterPro"/>
</dbReference>
<evidence type="ECO:0000313" key="6">
    <source>
        <dbReference type="EMBL" id="SMH28689.1"/>
    </source>
</evidence>
<dbReference type="Gene3D" id="3.40.190.10">
    <property type="entry name" value="Periplasmic binding protein-like II"/>
    <property type="match status" value="2"/>
</dbReference>
<keyword evidence="4" id="KW-0804">Transcription</keyword>
<dbReference type="EMBL" id="FXBM01000001">
    <property type="protein sequence ID" value="SMH28689.1"/>
    <property type="molecule type" value="Genomic_DNA"/>
</dbReference>
<dbReference type="PANTHER" id="PTHR30346">
    <property type="entry name" value="TRANSCRIPTIONAL DUAL REGULATOR HCAR-RELATED"/>
    <property type="match status" value="1"/>
</dbReference>
<evidence type="ECO:0000256" key="1">
    <source>
        <dbReference type="ARBA" id="ARBA00009437"/>
    </source>
</evidence>
<dbReference type="STRING" id="1891671.SAMN06295885_0223"/>
<keyword evidence="7" id="KW-1185">Reference proteome</keyword>
<dbReference type="OrthoDB" id="4131546at2"/>
<evidence type="ECO:0000313" key="7">
    <source>
        <dbReference type="Proteomes" id="UP000193711"/>
    </source>
</evidence>
<dbReference type="InterPro" id="IPR036390">
    <property type="entry name" value="WH_DNA-bd_sf"/>
</dbReference>
<evidence type="ECO:0000256" key="4">
    <source>
        <dbReference type="ARBA" id="ARBA00023163"/>
    </source>
</evidence>
<dbReference type="PANTHER" id="PTHR30346:SF29">
    <property type="entry name" value="LYSR SUBSTRATE-BINDING"/>
    <property type="match status" value="1"/>
</dbReference>
<proteinExistence type="inferred from homology"/>
<evidence type="ECO:0000256" key="2">
    <source>
        <dbReference type="ARBA" id="ARBA00023015"/>
    </source>
</evidence>
<comment type="similarity">
    <text evidence="1">Belongs to the LysR transcriptional regulatory family.</text>
</comment>
<dbReference type="SUPFAM" id="SSF46785">
    <property type="entry name" value="Winged helix' DNA-binding domain"/>
    <property type="match status" value="1"/>
</dbReference>
<dbReference type="CDD" id="cd08423">
    <property type="entry name" value="PBP2_LTTR_like_6"/>
    <property type="match status" value="1"/>
</dbReference>
<dbReference type="InterPro" id="IPR036388">
    <property type="entry name" value="WH-like_DNA-bd_sf"/>
</dbReference>
<feature type="domain" description="HTH lysR-type" evidence="5">
    <location>
        <begin position="2"/>
        <end position="59"/>
    </location>
</feature>
<sequence length="301" mass="31828">MIEPAALRALIAVRDCGTVAAAAEALGFTPSAVSQQLKRLERQSGGSVAERSGRTVFLTEHGRSLADRGERLLAELESLEHLGVAPAEEVTGTLRIVAFSTAMRGLLVPALAGIRERAPRLRLTLDELDPWEASGRLERGAADLAVLHDWPGLSLDLPASIESETLLEDRADVLLPRAHPLSGSAEIAPSRLADETWVSIPAGAICHAWLLRTFAGTGRQPDIAFYDEDFSTHIALVEAGAAVALVPRLGREPLPEAVVAVPAVDPVSTRVVSAAWRRSGSGSPALALVLEALRAVAADPR</sequence>
<dbReference type="GO" id="GO:0032993">
    <property type="term" value="C:protein-DNA complex"/>
    <property type="evidence" value="ECO:0007669"/>
    <property type="project" value="TreeGrafter"/>
</dbReference>
<gene>
    <name evidence="6" type="ORF">SAMN06295885_0223</name>
</gene>
<protein>
    <submittedName>
        <fullName evidence="6">DNA-binding transcriptional regulator, LysR family</fullName>
    </submittedName>
</protein>
<reference evidence="7" key="1">
    <citation type="submission" date="2017-04" db="EMBL/GenBank/DDBJ databases">
        <authorList>
            <person name="Varghese N."/>
            <person name="Submissions S."/>
        </authorList>
    </citation>
    <scope>NUCLEOTIDE SEQUENCE [LARGE SCALE GENOMIC DNA]</scope>
    <source>
        <strain evidence="7">VKM Ac-2121</strain>
    </source>
</reference>
<dbReference type="InterPro" id="IPR000847">
    <property type="entry name" value="LysR_HTH_N"/>
</dbReference>
<accession>A0A1X7MWX6</accession>
<dbReference type="Pfam" id="PF03466">
    <property type="entry name" value="LysR_substrate"/>
    <property type="match status" value="1"/>
</dbReference>
<keyword evidence="2" id="KW-0805">Transcription regulation</keyword>
<organism evidence="6 7">
    <name type="scientific">Rathayibacter oskolensis</name>
    <dbReference type="NCBI Taxonomy" id="1891671"/>
    <lineage>
        <taxon>Bacteria</taxon>
        <taxon>Bacillati</taxon>
        <taxon>Actinomycetota</taxon>
        <taxon>Actinomycetes</taxon>
        <taxon>Micrococcales</taxon>
        <taxon>Microbacteriaceae</taxon>
        <taxon>Rathayibacter</taxon>
    </lineage>
</organism>
<dbReference type="PROSITE" id="PS50931">
    <property type="entry name" value="HTH_LYSR"/>
    <property type="match status" value="1"/>
</dbReference>
<dbReference type="RefSeq" id="WP_085474778.1">
    <property type="nucleotide sequence ID" value="NZ_FXBM01000001.1"/>
</dbReference>
<name>A0A1X7MWX6_9MICO</name>
<evidence type="ECO:0000259" key="5">
    <source>
        <dbReference type="PROSITE" id="PS50931"/>
    </source>
</evidence>
<evidence type="ECO:0000256" key="3">
    <source>
        <dbReference type="ARBA" id="ARBA00023125"/>
    </source>
</evidence>
<dbReference type="InterPro" id="IPR005119">
    <property type="entry name" value="LysR_subst-bd"/>
</dbReference>
<dbReference type="GO" id="GO:0003677">
    <property type="term" value="F:DNA binding"/>
    <property type="evidence" value="ECO:0007669"/>
    <property type="project" value="UniProtKB-KW"/>
</dbReference>
<keyword evidence="3 6" id="KW-0238">DNA-binding</keyword>
<dbReference type="AlphaFoldDB" id="A0A1X7MWX6"/>